<dbReference type="InterPro" id="IPR015797">
    <property type="entry name" value="NUDIX_hydrolase-like_dom_sf"/>
</dbReference>
<evidence type="ECO:0000313" key="3">
    <source>
        <dbReference type="Proteomes" id="UP000470470"/>
    </source>
</evidence>
<reference evidence="2 3" key="1">
    <citation type="submission" date="2020-02" db="EMBL/GenBank/DDBJ databases">
        <title>The whole genome sequence of CPCC 205119.</title>
        <authorList>
            <person name="Jiang Z."/>
        </authorList>
    </citation>
    <scope>NUCLEOTIDE SEQUENCE [LARGE SCALE GENOMIC DNA]</scope>
    <source>
        <strain evidence="2 3">CPCC 205119</strain>
    </source>
</reference>
<dbReference type="Gene3D" id="3.90.79.10">
    <property type="entry name" value="Nucleoside Triphosphate Pyrophosphohydrolase"/>
    <property type="match status" value="1"/>
</dbReference>
<dbReference type="Pfam" id="PF00293">
    <property type="entry name" value="NUDIX"/>
    <property type="match status" value="1"/>
</dbReference>
<evidence type="ECO:0000259" key="1">
    <source>
        <dbReference type="PROSITE" id="PS51462"/>
    </source>
</evidence>
<dbReference type="EMBL" id="JAAGWK010000022">
    <property type="protein sequence ID" value="NEL55474.1"/>
    <property type="molecule type" value="Genomic_DNA"/>
</dbReference>
<accession>A0A7K3WGB2</accession>
<dbReference type="PANTHER" id="PTHR21340:SF7">
    <property type="entry name" value="NUDIX HYDROLASE DOMAIN-CONTAINING PROTEIN"/>
    <property type="match status" value="1"/>
</dbReference>
<dbReference type="InterPro" id="IPR000086">
    <property type="entry name" value="NUDIX_hydrolase_dom"/>
</dbReference>
<dbReference type="GO" id="GO:0006167">
    <property type="term" value="P:AMP biosynthetic process"/>
    <property type="evidence" value="ECO:0007669"/>
    <property type="project" value="TreeGrafter"/>
</dbReference>
<keyword evidence="3" id="KW-1185">Reference proteome</keyword>
<dbReference type="SUPFAM" id="SSF55811">
    <property type="entry name" value="Nudix"/>
    <property type="match status" value="1"/>
</dbReference>
<protein>
    <submittedName>
        <fullName evidence="2">NUDIX domain-containing protein</fullName>
    </submittedName>
</protein>
<organism evidence="2 3">
    <name type="scientific">Goekera deserti</name>
    <dbReference type="NCBI Taxonomy" id="2497753"/>
    <lineage>
        <taxon>Bacteria</taxon>
        <taxon>Bacillati</taxon>
        <taxon>Actinomycetota</taxon>
        <taxon>Actinomycetes</taxon>
        <taxon>Geodermatophilales</taxon>
        <taxon>Geodermatophilaceae</taxon>
        <taxon>Goekera</taxon>
    </lineage>
</organism>
<dbReference type="GO" id="GO:0004081">
    <property type="term" value="F:bis(5'-nucleosyl)-tetraphosphatase (asymmetrical) activity"/>
    <property type="evidence" value="ECO:0007669"/>
    <property type="project" value="TreeGrafter"/>
</dbReference>
<name>A0A7K3WGB2_9ACTN</name>
<dbReference type="GO" id="GO:0006754">
    <property type="term" value="P:ATP biosynthetic process"/>
    <property type="evidence" value="ECO:0007669"/>
    <property type="project" value="TreeGrafter"/>
</dbReference>
<dbReference type="AlphaFoldDB" id="A0A7K3WGB2"/>
<dbReference type="Proteomes" id="UP000470470">
    <property type="component" value="Unassembled WGS sequence"/>
</dbReference>
<proteinExistence type="predicted"/>
<dbReference type="PANTHER" id="PTHR21340">
    <property type="entry name" value="DIADENOSINE 5,5-P1,P4-TETRAPHOSPHATE PYROPHOSPHOHYDROLASE MUTT"/>
    <property type="match status" value="1"/>
</dbReference>
<gene>
    <name evidence="2" type="ORF">G1H19_15905</name>
</gene>
<dbReference type="InterPro" id="IPR051325">
    <property type="entry name" value="Nudix_hydrolase_domain"/>
</dbReference>
<comment type="caution">
    <text evidence="2">The sequence shown here is derived from an EMBL/GenBank/DDBJ whole genome shotgun (WGS) entry which is preliminary data.</text>
</comment>
<evidence type="ECO:0000313" key="2">
    <source>
        <dbReference type="EMBL" id="NEL55474.1"/>
    </source>
</evidence>
<feature type="domain" description="Nudix hydrolase" evidence="1">
    <location>
        <begin position="2"/>
        <end position="150"/>
    </location>
</feature>
<sequence length="154" mass="17163">MATRHKAGILLYRRAADGAVEVLIGHRGGPSYVGRDERSWSIPKGGHAPDDDPFDAARREFEEEVGCSVPATDFVPLGEVDTRTLLRVWAAEGDLDAATAHSGTFQLEWPPGSKRVREYLEFDRIAWVPLTEARRKLLETQVAFLDRLQQHLAG</sequence>
<dbReference type="PROSITE" id="PS51462">
    <property type="entry name" value="NUDIX"/>
    <property type="match status" value="1"/>
</dbReference>
<dbReference type="RefSeq" id="WP_162392338.1">
    <property type="nucleotide sequence ID" value="NZ_JAABOZ010000001.1"/>
</dbReference>